<dbReference type="EMBL" id="BAABIM010000001">
    <property type="protein sequence ID" value="GAA4679080.1"/>
    <property type="molecule type" value="Genomic_DNA"/>
</dbReference>
<protein>
    <submittedName>
        <fullName evidence="8">GMC family oxidoreductase N-terminal domain-containing protein</fullName>
    </submittedName>
</protein>
<dbReference type="InterPro" id="IPR007867">
    <property type="entry name" value="GMC_OxRtase_C"/>
</dbReference>
<reference evidence="9" key="1">
    <citation type="journal article" date="2019" name="Int. J. Syst. Evol. Microbiol.">
        <title>The Global Catalogue of Microorganisms (GCM) 10K type strain sequencing project: providing services to taxonomists for standard genome sequencing and annotation.</title>
        <authorList>
            <consortium name="The Broad Institute Genomics Platform"/>
            <consortium name="The Broad Institute Genome Sequencing Center for Infectious Disease"/>
            <person name="Wu L."/>
            <person name="Ma J."/>
        </authorList>
    </citation>
    <scope>NUCLEOTIDE SEQUENCE [LARGE SCALE GENOMIC DNA]</scope>
    <source>
        <strain evidence="9">JCM 18127</strain>
    </source>
</reference>
<dbReference type="Proteomes" id="UP001500621">
    <property type="component" value="Unassembled WGS sequence"/>
</dbReference>
<sequence length="626" mass="65392">MSESVPRYDVVVVGGGSAGAVIAARLSEDPDVTVALVEAGGPPPPHEAMPAAVASLQLDPEVDWMFTGDPGGAGKGLTDGRMMVPRGKMLGGSSGLNYMAYVRGHPGDFDGWAADGGKGWAYDDVLPYFEKSEDLAPPDPPEGVVIDEDAHGTGGPLGVSVRAPRTVAAEQFVEAAVAAGIPMGDYNGRDRGGPTGLSSLFQTTTREGKRSSTFHAFLEPALERPNLTVIDHAHVERVLLETDADGAGLRATGVRYRTADGVHEVHAAREVVLSAGAIGSPQLLLLSGVGPRAELDAVGVECVLDNPHVGKHLKDHLHLPMAFPAPGVALTMTEIAISLGPDALRAPAGPLPADPADDVDLPPELAALKAEAERRVMEWATTGKGLASSSLYDAVAFFSTGLGDHHTHDAQIGLLTCGYTPDIWKFLFRVDPADYFEDPAVALSPDAETVVVLPNPVQPHSEGEVRLASAEPTDAPVIDLNYLDDPHDVAVFLAVIRRALEVVDHWPGEGLGPLMVPPALAQAHGHASGDVPSDALLEDMFRHYALTVYHETSTCRMGDVVDAELKVLGVAALRVADASIMPTVVSGNTNAAAIMIGEKAAEMLAEDHGIRLAGTVGRDAARDAAG</sequence>
<dbReference type="PANTHER" id="PTHR11552:SF147">
    <property type="entry name" value="CHOLINE DEHYDROGENASE, MITOCHONDRIAL"/>
    <property type="match status" value="1"/>
</dbReference>
<gene>
    <name evidence="8" type="ORF">GCM10023226_15520</name>
</gene>
<keyword evidence="3 5" id="KW-0285">Flavoprotein</keyword>
<dbReference type="PROSITE" id="PS00623">
    <property type="entry name" value="GMC_OXRED_1"/>
    <property type="match status" value="1"/>
</dbReference>
<evidence type="ECO:0000256" key="5">
    <source>
        <dbReference type="RuleBase" id="RU003968"/>
    </source>
</evidence>
<evidence type="ECO:0000256" key="3">
    <source>
        <dbReference type="ARBA" id="ARBA00022630"/>
    </source>
</evidence>
<evidence type="ECO:0000256" key="1">
    <source>
        <dbReference type="ARBA" id="ARBA00001974"/>
    </source>
</evidence>
<organism evidence="8 9">
    <name type="scientific">Nocardioides nanhaiensis</name>
    <dbReference type="NCBI Taxonomy" id="1476871"/>
    <lineage>
        <taxon>Bacteria</taxon>
        <taxon>Bacillati</taxon>
        <taxon>Actinomycetota</taxon>
        <taxon>Actinomycetes</taxon>
        <taxon>Propionibacteriales</taxon>
        <taxon>Nocardioidaceae</taxon>
        <taxon>Nocardioides</taxon>
    </lineage>
</organism>
<dbReference type="InterPro" id="IPR012132">
    <property type="entry name" value="GMC_OxRdtase"/>
</dbReference>
<comment type="similarity">
    <text evidence="2 5">Belongs to the GMC oxidoreductase family.</text>
</comment>
<comment type="cofactor">
    <cofactor evidence="1">
        <name>FAD</name>
        <dbReference type="ChEBI" id="CHEBI:57692"/>
    </cofactor>
</comment>
<dbReference type="PROSITE" id="PS00624">
    <property type="entry name" value="GMC_OXRED_2"/>
    <property type="match status" value="1"/>
</dbReference>
<dbReference type="PIRSF" id="PIRSF000137">
    <property type="entry name" value="Alcohol_oxidase"/>
    <property type="match status" value="1"/>
</dbReference>
<dbReference type="PANTHER" id="PTHR11552">
    <property type="entry name" value="GLUCOSE-METHANOL-CHOLINE GMC OXIDOREDUCTASE"/>
    <property type="match status" value="1"/>
</dbReference>
<evidence type="ECO:0000313" key="9">
    <source>
        <dbReference type="Proteomes" id="UP001500621"/>
    </source>
</evidence>
<dbReference type="Gene3D" id="3.30.560.10">
    <property type="entry name" value="Glucose Oxidase, domain 3"/>
    <property type="match status" value="1"/>
</dbReference>
<evidence type="ECO:0000259" key="6">
    <source>
        <dbReference type="PROSITE" id="PS00623"/>
    </source>
</evidence>
<feature type="domain" description="Glucose-methanol-choline oxidoreductase N-terminal" evidence="6">
    <location>
        <begin position="87"/>
        <end position="110"/>
    </location>
</feature>
<evidence type="ECO:0000259" key="7">
    <source>
        <dbReference type="PROSITE" id="PS00624"/>
    </source>
</evidence>
<proteinExistence type="inferred from homology"/>
<keyword evidence="4 5" id="KW-0274">FAD</keyword>
<dbReference type="RefSeq" id="WP_345264326.1">
    <property type="nucleotide sequence ID" value="NZ_BAABIM010000001.1"/>
</dbReference>
<evidence type="ECO:0000313" key="8">
    <source>
        <dbReference type="EMBL" id="GAA4679080.1"/>
    </source>
</evidence>
<dbReference type="Gene3D" id="3.50.50.60">
    <property type="entry name" value="FAD/NAD(P)-binding domain"/>
    <property type="match status" value="1"/>
</dbReference>
<accession>A0ABP8W374</accession>
<dbReference type="SUPFAM" id="SSF54373">
    <property type="entry name" value="FAD-linked reductases, C-terminal domain"/>
    <property type="match status" value="1"/>
</dbReference>
<evidence type="ECO:0000256" key="4">
    <source>
        <dbReference type="ARBA" id="ARBA00022827"/>
    </source>
</evidence>
<dbReference type="InterPro" id="IPR036188">
    <property type="entry name" value="FAD/NAD-bd_sf"/>
</dbReference>
<comment type="caution">
    <text evidence="8">The sequence shown here is derived from an EMBL/GenBank/DDBJ whole genome shotgun (WGS) entry which is preliminary data.</text>
</comment>
<dbReference type="InterPro" id="IPR000172">
    <property type="entry name" value="GMC_OxRdtase_N"/>
</dbReference>
<feature type="domain" description="Glucose-methanol-choline oxidoreductase N-terminal" evidence="7">
    <location>
        <begin position="276"/>
        <end position="290"/>
    </location>
</feature>
<name>A0ABP8W374_9ACTN</name>
<evidence type="ECO:0000256" key="2">
    <source>
        <dbReference type="ARBA" id="ARBA00010790"/>
    </source>
</evidence>
<dbReference type="SUPFAM" id="SSF51905">
    <property type="entry name" value="FAD/NAD(P)-binding domain"/>
    <property type="match status" value="1"/>
</dbReference>
<dbReference type="Pfam" id="PF00732">
    <property type="entry name" value="GMC_oxred_N"/>
    <property type="match status" value="1"/>
</dbReference>
<dbReference type="Pfam" id="PF05199">
    <property type="entry name" value="GMC_oxred_C"/>
    <property type="match status" value="1"/>
</dbReference>
<keyword evidence="9" id="KW-1185">Reference proteome</keyword>